<name>A0A0U3M3T7_STRGL</name>
<feature type="transmembrane region" description="Helical" evidence="1">
    <location>
        <begin position="170"/>
        <end position="190"/>
    </location>
</feature>
<protein>
    <submittedName>
        <fullName evidence="2">Uncharacterized protein</fullName>
    </submittedName>
</protein>
<gene>
    <name evidence="2" type="ORF">WQO_18930</name>
</gene>
<dbReference type="Proteomes" id="UP000064183">
    <property type="component" value="Chromosome"/>
</dbReference>
<dbReference type="AlphaFoldDB" id="A0A0U3M3T7"/>
<sequence>MTWWLRQRGAFGLLPGALLAFVLGIGSTSGVSIVFPSFLGNFAMMTELSTFVAVIPGIALIACLERRMPPLERSAVRRVDARDIVLVSGFALLVSVVAAVTSFVGSDALLVAARNNLLFCGLALAAWPLLGHRAPLIPVFWLIQSMFLGGRSRDDPYPWVIVTEAADVAHAAVGAFAVFLAGILVFICLAPRTDR</sequence>
<dbReference type="GeneID" id="27784447"/>
<evidence type="ECO:0000256" key="1">
    <source>
        <dbReference type="SAM" id="Phobius"/>
    </source>
</evidence>
<accession>A0A0U3M3T7</accession>
<evidence type="ECO:0000313" key="2">
    <source>
        <dbReference type="EMBL" id="ALU95210.1"/>
    </source>
</evidence>
<dbReference type="EMBL" id="CP013738">
    <property type="protein sequence ID" value="ALU95210.1"/>
    <property type="molecule type" value="Genomic_DNA"/>
</dbReference>
<evidence type="ECO:0000313" key="3">
    <source>
        <dbReference type="Proteomes" id="UP000064183"/>
    </source>
</evidence>
<reference evidence="2 3" key="1">
    <citation type="journal article" date="2012" name="J. Bacteriol.">
        <title>Draft genome sequence of Streptomyces globisporus C-1027, which produces an antitumor antibiotic consisting of a nine-membered enediyne with a chromoprotein.</title>
        <authorList>
            <person name="Wang L."/>
            <person name="Wang S."/>
            <person name="He Q."/>
            <person name="Yu T."/>
            <person name="Li Q."/>
            <person name="Hong B."/>
        </authorList>
    </citation>
    <scope>NUCLEOTIDE SEQUENCE [LARGE SCALE GENOMIC DNA]</scope>
    <source>
        <strain evidence="2 3">C-1027</strain>
    </source>
</reference>
<dbReference type="KEGG" id="sgb:WQO_18930"/>
<proteinExistence type="predicted"/>
<keyword evidence="1" id="KW-0472">Membrane</keyword>
<feature type="transmembrane region" description="Helical" evidence="1">
    <location>
        <begin position="84"/>
        <end position="103"/>
    </location>
</feature>
<feature type="transmembrane region" description="Helical" evidence="1">
    <location>
        <begin position="42"/>
        <end position="64"/>
    </location>
</feature>
<keyword evidence="1" id="KW-1133">Transmembrane helix</keyword>
<dbReference type="STRING" id="1172567.WQO_18930"/>
<keyword evidence="1" id="KW-0812">Transmembrane</keyword>
<dbReference type="RefSeq" id="WP_010056594.1">
    <property type="nucleotide sequence ID" value="NZ_CP013738.1"/>
</dbReference>
<organism evidence="2 3">
    <name type="scientific">Streptomyces globisporus C-1027</name>
    <dbReference type="NCBI Taxonomy" id="1172567"/>
    <lineage>
        <taxon>Bacteria</taxon>
        <taxon>Bacillati</taxon>
        <taxon>Actinomycetota</taxon>
        <taxon>Actinomycetes</taxon>
        <taxon>Kitasatosporales</taxon>
        <taxon>Streptomycetaceae</taxon>
        <taxon>Streptomyces</taxon>
    </lineage>
</organism>